<evidence type="ECO:0000313" key="3">
    <source>
        <dbReference type="Proteomes" id="UP000504609"/>
    </source>
</evidence>
<keyword evidence="2" id="KW-1133">Transmembrane helix</keyword>
<sequence length="126" mass="14215">MADPRASLSSLSSPPSLLPNDQLPRRFKVVWRVLLISNFALSAYMFASARKKDLGQMENNEAEKDLGQLENDGIEKCSDSEIMEIPSTFMVDTTGIVTENISEDQHQKPFHWIVDGWREKTGSSKK</sequence>
<dbReference type="PANTHER" id="PTHR34364:SF1">
    <property type="entry name" value="WAS_WASL-INTERACTING FAMILY PROTEIN"/>
    <property type="match status" value="1"/>
</dbReference>
<protein>
    <submittedName>
        <fullName evidence="4">Uncharacterized protein LOC111433716</fullName>
    </submittedName>
</protein>
<keyword evidence="2" id="KW-0812">Transmembrane</keyword>
<evidence type="ECO:0000313" key="4">
    <source>
        <dbReference type="RefSeq" id="XP_022926648.1"/>
    </source>
</evidence>
<feature type="region of interest" description="Disordered" evidence="1">
    <location>
        <begin position="1"/>
        <end position="21"/>
    </location>
</feature>
<dbReference type="PANTHER" id="PTHR34364">
    <property type="entry name" value="WAS/WASL-INTERACTING FAMILY PROTEIN"/>
    <property type="match status" value="1"/>
</dbReference>
<dbReference type="Proteomes" id="UP000504609">
    <property type="component" value="Unplaced"/>
</dbReference>
<dbReference type="AlphaFoldDB" id="A0A6J1EIP0"/>
<proteinExistence type="predicted"/>
<feature type="compositionally biased region" description="Low complexity" evidence="1">
    <location>
        <begin position="7"/>
        <end position="19"/>
    </location>
</feature>
<accession>A0A6J1EIP0</accession>
<dbReference type="KEGG" id="cmos:111433716"/>
<evidence type="ECO:0000256" key="2">
    <source>
        <dbReference type="SAM" id="Phobius"/>
    </source>
</evidence>
<evidence type="ECO:0000256" key="1">
    <source>
        <dbReference type="SAM" id="MobiDB-lite"/>
    </source>
</evidence>
<reference evidence="4" key="1">
    <citation type="submission" date="2025-08" db="UniProtKB">
        <authorList>
            <consortium name="RefSeq"/>
        </authorList>
    </citation>
    <scope>IDENTIFICATION</scope>
    <source>
        <tissue evidence="4">Young leaves</tissue>
    </source>
</reference>
<dbReference type="RefSeq" id="XP_022926648.1">
    <property type="nucleotide sequence ID" value="XM_023070880.1"/>
</dbReference>
<feature type="transmembrane region" description="Helical" evidence="2">
    <location>
        <begin position="29"/>
        <end position="47"/>
    </location>
</feature>
<dbReference type="GeneID" id="111433716"/>
<keyword evidence="2" id="KW-0472">Membrane</keyword>
<name>A0A6J1EIP0_CUCMO</name>
<keyword evidence="3" id="KW-1185">Reference proteome</keyword>
<gene>
    <name evidence="4" type="primary">LOC111433716</name>
</gene>
<organism evidence="3 4">
    <name type="scientific">Cucurbita moschata</name>
    <name type="common">Winter crookneck squash</name>
    <name type="synonym">Cucurbita pepo var. moschata</name>
    <dbReference type="NCBI Taxonomy" id="3662"/>
    <lineage>
        <taxon>Eukaryota</taxon>
        <taxon>Viridiplantae</taxon>
        <taxon>Streptophyta</taxon>
        <taxon>Embryophyta</taxon>
        <taxon>Tracheophyta</taxon>
        <taxon>Spermatophyta</taxon>
        <taxon>Magnoliopsida</taxon>
        <taxon>eudicotyledons</taxon>
        <taxon>Gunneridae</taxon>
        <taxon>Pentapetalae</taxon>
        <taxon>rosids</taxon>
        <taxon>fabids</taxon>
        <taxon>Cucurbitales</taxon>
        <taxon>Cucurbitaceae</taxon>
        <taxon>Cucurbiteae</taxon>
        <taxon>Cucurbita</taxon>
    </lineage>
</organism>